<name>A0A0F9IWW7_9ZZZZ</name>
<protein>
    <submittedName>
        <fullName evidence="1">Uncharacterized protein</fullName>
    </submittedName>
</protein>
<accession>A0A0F9IWW7</accession>
<sequence length="34" mass="3727">MSRSTLFLIVAAVIALLTFAGVSKFFDARKIQDP</sequence>
<evidence type="ECO:0000313" key="1">
    <source>
        <dbReference type="EMBL" id="KKM24534.1"/>
    </source>
</evidence>
<gene>
    <name evidence="1" type="ORF">LCGC14_1604130</name>
</gene>
<dbReference type="AlphaFoldDB" id="A0A0F9IWW7"/>
<proteinExistence type="predicted"/>
<dbReference type="EMBL" id="LAZR01012905">
    <property type="protein sequence ID" value="KKM24534.1"/>
    <property type="molecule type" value="Genomic_DNA"/>
</dbReference>
<organism evidence="1">
    <name type="scientific">marine sediment metagenome</name>
    <dbReference type="NCBI Taxonomy" id="412755"/>
    <lineage>
        <taxon>unclassified sequences</taxon>
        <taxon>metagenomes</taxon>
        <taxon>ecological metagenomes</taxon>
    </lineage>
</organism>
<comment type="caution">
    <text evidence="1">The sequence shown here is derived from an EMBL/GenBank/DDBJ whole genome shotgun (WGS) entry which is preliminary data.</text>
</comment>
<reference evidence="1" key="1">
    <citation type="journal article" date="2015" name="Nature">
        <title>Complex archaea that bridge the gap between prokaryotes and eukaryotes.</title>
        <authorList>
            <person name="Spang A."/>
            <person name="Saw J.H."/>
            <person name="Jorgensen S.L."/>
            <person name="Zaremba-Niedzwiedzka K."/>
            <person name="Martijn J."/>
            <person name="Lind A.E."/>
            <person name="van Eijk R."/>
            <person name="Schleper C."/>
            <person name="Guy L."/>
            <person name="Ettema T.J."/>
        </authorList>
    </citation>
    <scope>NUCLEOTIDE SEQUENCE</scope>
</reference>